<comment type="caution">
    <text evidence="3">The sequence shown here is derived from an EMBL/GenBank/DDBJ whole genome shotgun (WGS) entry which is preliminary data.</text>
</comment>
<accession>A0A0P7B3C2</accession>
<keyword evidence="4" id="KW-1185">Reference proteome</keyword>
<comment type="similarity">
    <text evidence="1">Belongs to the 4-hydroxybenzoyl-CoA thioesterase family.</text>
</comment>
<proteinExistence type="inferred from homology"/>
<dbReference type="FunFam" id="3.10.129.10:FF:000104">
    <property type="entry name" value="Thioesterase family protein (AFU_orthologue AFUA_2G16350)"/>
    <property type="match status" value="1"/>
</dbReference>
<keyword evidence="2" id="KW-0378">Hydrolase</keyword>
<dbReference type="Proteomes" id="UP000050424">
    <property type="component" value="Unassembled WGS sequence"/>
</dbReference>
<dbReference type="EMBL" id="LKCW01000223">
    <property type="protein sequence ID" value="KPM35994.1"/>
    <property type="molecule type" value="Genomic_DNA"/>
</dbReference>
<protein>
    <submittedName>
        <fullName evidence="3">Uncharacterized protein</fullName>
    </submittedName>
</protein>
<evidence type="ECO:0000256" key="2">
    <source>
        <dbReference type="ARBA" id="ARBA00022801"/>
    </source>
</evidence>
<dbReference type="AlphaFoldDB" id="A0A0P7B3C2"/>
<reference evidence="3 4" key="1">
    <citation type="submission" date="2015-09" db="EMBL/GenBank/DDBJ databases">
        <title>Draft genome of a European isolate of the apple canker pathogen Neonectria ditissima.</title>
        <authorList>
            <person name="Gomez-Cortecero A."/>
            <person name="Harrison R.J."/>
            <person name="Armitage A.D."/>
        </authorList>
    </citation>
    <scope>NUCLEOTIDE SEQUENCE [LARGE SCALE GENOMIC DNA]</scope>
    <source>
        <strain evidence="3 4">R09/05</strain>
    </source>
</reference>
<dbReference type="Gene3D" id="3.10.129.10">
    <property type="entry name" value="Hotdog Thioesterase"/>
    <property type="match status" value="1"/>
</dbReference>
<dbReference type="GO" id="GO:0047617">
    <property type="term" value="F:fatty acyl-CoA hydrolase activity"/>
    <property type="evidence" value="ECO:0007669"/>
    <property type="project" value="TreeGrafter"/>
</dbReference>
<dbReference type="SUPFAM" id="SSF54637">
    <property type="entry name" value="Thioesterase/thiol ester dehydrase-isomerase"/>
    <property type="match status" value="1"/>
</dbReference>
<dbReference type="InterPro" id="IPR050563">
    <property type="entry name" value="4-hydroxybenzoyl-CoA_TE"/>
</dbReference>
<gene>
    <name evidence="3" type="ORF">AK830_g10584</name>
</gene>
<evidence type="ECO:0000313" key="3">
    <source>
        <dbReference type="EMBL" id="KPM35994.1"/>
    </source>
</evidence>
<evidence type="ECO:0000313" key="4">
    <source>
        <dbReference type="Proteomes" id="UP000050424"/>
    </source>
</evidence>
<dbReference type="InterPro" id="IPR029069">
    <property type="entry name" value="HotDog_dom_sf"/>
</dbReference>
<dbReference type="OrthoDB" id="2420454at2759"/>
<dbReference type="PANTHER" id="PTHR31793:SF27">
    <property type="entry name" value="NOVEL THIOESTERASE SUPERFAMILY DOMAIN AND SAPOSIN A-TYPE DOMAIN CONTAINING PROTEIN (0610012H03RIK)"/>
    <property type="match status" value="1"/>
</dbReference>
<name>A0A0P7B3C2_9HYPO</name>
<dbReference type="Pfam" id="PF13279">
    <property type="entry name" value="4HBT_2"/>
    <property type="match status" value="1"/>
</dbReference>
<dbReference type="PANTHER" id="PTHR31793">
    <property type="entry name" value="4-HYDROXYBENZOYL-COA THIOESTERASE FAMILY MEMBER"/>
    <property type="match status" value="1"/>
</dbReference>
<evidence type="ECO:0000256" key="1">
    <source>
        <dbReference type="ARBA" id="ARBA00005953"/>
    </source>
</evidence>
<dbReference type="STRING" id="78410.A0A0P7B3C2"/>
<organism evidence="3 4">
    <name type="scientific">Neonectria ditissima</name>
    <dbReference type="NCBI Taxonomy" id="78410"/>
    <lineage>
        <taxon>Eukaryota</taxon>
        <taxon>Fungi</taxon>
        <taxon>Dikarya</taxon>
        <taxon>Ascomycota</taxon>
        <taxon>Pezizomycotina</taxon>
        <taxon>Sordariomycetes</taxon>
        <taxon>Hypocreomycetidae</taxon>
        <taxon>Hypocreales</taxon>
        <taxon>Nectriaceae</taxon>
        <taxon>Neonectria</taxon>
    </lineage>
</organism>
<sequence>MAPSSAPSSTAALKARTRQDYQYLLDYRLRWNDNDMFDHLNNSVYNFLFDSIINSYLITHCNQDPPTSPQYGLVVHSHTDYYAPIAYPAVADLALRVNKLGRSSVTYEVAVFERGVDAVCAVGEFVHVFVDRATGRPAQTGLGEALRLGLEKLQVVVDVTGGAGEAGKARSTKL</sequence>
<dbReference type="CDD" id="cd00586">
    <property type="entry name" value="4HBT"/>
    <property type="match status" value="1"/>
</dbReference>